<organism evidence="1">
    <name type="scientific">marine sediment metagenome</name>
    <dbReference type="NCBI Taxonomy" id="412755"/>
    <lineage>
        <taxon>unclassified sequences</taxon>
        <taxon>metagenomes</taxon>
        <taxon>ecological metagenomes</taxon>
    </lineage>
</organism>
<dbReference type="EMBL" id="BARS01013922">
    <property type="protein sequence ID" value="GAF88236.1"/>
    <property type="molecule type" value="Genomic_DNA"/>
</dbReference>
<proteinExistence type="predicted"/>
<reference evidence="1" key="1">
    <citation type="journal article" date="2014" name="Front. Microbiol.">
        <title>High frequency of phylogenetically diverse reductive dehalogenase-homologous genes in deep subseafloor sedimentary metagenomes.</title>
        <authorList>
            <person name="Kawai M."/>
            <person name="Futagami T."/>
            <person name="Toyoda A."/>
            <person name="Takaki Y."/>
            <person name="Nishi S."/>
            <person name="Hori S."/>
            <person name="Arai W."/>
            <person name="Tsubouchi T."/>
            <person name="Morono Y."/>
            <person name="Uchiyama I."/>
            <person name="Ito T."/>
            <person name="Fujiyama A."/>
            <person name="Inagaki F."/>
            <person name="Takami H."/>
        </authorList>
    </citation>
    <scope>NUCLEOTIDE SEQUENCE</scope>
    <source>
        <strain evidence="1">Expedition CK06-06</strain>
    </source>
</reference>
<accession>X0TLT2</accession>
<dbReference type="SUPFAM" id="SSF52172">
    <property type="entry name" value="CheY-like"/>
    <property type="match status" value="1"/>
</dbReference>
<feature type="non-terminal residue" evidence="1">
    <location>
        <position position="1"/>
    </location>
</feature>
<dbReference type="AlphaFoldDB" id="X0TLT2"/>
<evidence type="ECO:0000313" key="1">
    <source>
        <dbReference type="EMBL" id="GAF88236.1"/>
    </source>
</evidence>
<gene>
    <name evidence="1" type="ORF">S01H1_23843</name>
</gene>
<feature type="non-terminal residue" evidence="1">
    <location>
        <position position="113"/>
    </location>
</feature>
<protein>
    <recommendedName>
        <fullName evidence="2">Response regulatory domain-containing protein</fullName>
    </recommendedName>
</protein>
<dbReference type="Gene3D" id="3.40.50.2300">
    <property type="match status" value="1"/>
</dbReference>
<name>X0TLT2_9ZZZZ</name>
<sequence length="113" mass="13025">DVRMPPGWDGIETIQELWKVQTDLQVVICTAFSDHSWSDVIRKFGKTEQLLILKKPFDIIEVQQLACSLTEKWNLLNNLDKMVKHRTEQIAQTRDLIVFALAGLTESRDQETG</sequence>
<evidence type="ECO:0008006" key="2">
    <source>
        <dbReference type="Google" id="ProtNLM"/>
    </source>
</evidence>
<comment type="caution">
    <text evidence="1">The sequence shown here is derived from an EMBL/GenBank/DDBJ whole genome shotgun (WGS) entry which is preliminary data.</text>
</comment>
<dbReference type="InterPro" id="IPR011006">
    <property type="entry name" value="CheY-like_superfamily"/>
</dbReference>